<evidence type="ECO:0000313" key="9">
    <source>
        <dbReference type="EMBL" id="KAG9189578.1"/>
    </source>
</evidence>
<feature type="transmembrane region" description="Helical" evidence="8">
    <location>
        <begin position="488"/>
        <end position="508"/>
    </location>
</feature>
<evidence type="ECO:0008006" key="11">
    <source>
        <dbReference type="Google" id="ProtNLM"/>
    </source>
</evidence>
<evidence type="ECO:0000256" key="7">
    <source>
        <dbReference type="ARBA" id="ARBA00023180"/>
    </source>
</evidence>
<dbReference type="GO" id="GO:0016020">
    <property type="term" value="C:membrane"/>
    <property type="evidence" value="ECO:0007669"/>
    <property type="project" value="UniProtKB-SubCell"/>
</dbReference>
<evidence type="ECO:0000313" key="10">
    <source>
        <dbReference type="Proteomes" id="UP001199106"/>
    </source>
</evidence>
<evidence type="ECO:0000256" key="5">
    <source>
        <dbReference type="ARBA" id="ARBA00022989"/>
    </source>
</evidence>
<accession>A0AAD4FGI4</accession>
<evidence type="ECO:0000256" key="4">
    <source>
        <dbReference type="ARBA" id="ARBA00022692"/>
    </source>
</evidence>
<feature type="transmembrane region" description="Helical" evidence="8">
    <location>
        <begin position="6"/>
        <end position="28"/>
    </location>
</feature>
<evidence type="ECO:0000256" key="3">
    <source>
        <dbReference type="ARBA" id="ARBA00022679"/>
    </source>
</evidence>
<gene>
    <name evidence="9" type="ORF">G6011_06446</name>
</gene>
<evidence type="ECO:0000256" key="6">
    <source>
        <dbReference type="ARBA" id="ARBA00023136"/>
    </source>
</evidence>
<protein>
    <recommendedName>
        <fullName evidence="11">Glycosyltransferase family 2 protein</fullName>
    </recommendedName>
</protein>
<keyword evidence="3" id="KW-0808">Transferase</keyword>
<dbReference type="Pfam" id="PF13641">
    <property type="entry name" value="Glyco_tranf_2_3"/>
    <property type="match status" value="1"/>
</dbReference>
<evidence type="ECO:0000256" key="8">
    <source>
        <dbReference type="SAM" id="Phobius"/>
    </source>
</evidence>
<feature type="transmembrane region" description="Helical" evidence="8">
    <location>
        <begin position="514"/>
        <end position="530"/>
    </location>
</feature>
<dbReference type="Proteomes" id="UP001199106">
    <property type="component" value="Unassembled WGS sequence"/>
</dbReference>
<keyword evidence="6 8" id="KW-0472">Membrane</keyword>
<keyword evidence="4 8" id="KW-0812">Transmembrane</keyword>
<evidence type="ECO:0000256" key="1">
    <source>
        <dbReference type="ARBA" id="ARBA00004370"/>
    </source>
</evidence>
<keyword evidence="5 8" id="KW-1133">Transmembrane helix</keyword>
<dbReference type="EMBL" id="JAANER010000005">
    <property type="protein sequence ID" value="KAG9189578.1"/>
    <property type="molecule type" value="Genomic_DNA"/>
</dbReference>
<evidence type="ECO:0000256" key="2">
    <source>
        <dbReference type="ARBA" id="ARBA00022676"/>
    </source>
</evidence>
<sequence length="588" mass="67874">MNTAPYPTWWYFFSIVSLGGWSAFTIYYTMIKSNREKTPGPKPHELWNLLHIIPMGLLNLTVTKSLSVKDKGLLFFTALMVYRYWRTIVTIYFYFRYKIASDDSPQDPKYGPSDCTVIVATVGPAGNHVFMEMVEGILRNQPKRLIFSANNPGARKDIEKVVKSVIVTMQAGESCIKEQYGPVGTIFNGEITKIEYEHIEDSNKRKQNYHAIKMVETAITVMADDTAIWHPKFLKALLPAFKDDSVGLVGTRKQVRYERPSYNPKEMNCIKFCMDWYYAGLWNNNGALYLQRHNYEIQASNTADGALFAMSGRTLAALSVVLQDEKFEEAFENEHVHKWVFDLLTSLDEWHFPRANQVLTYCKKKGLSEKGIGPLLADDDNFITRWFINHGYSIKVQSSPEATITTVLGDVKNFKFLDQCARWSRTTFRQNPIALFSDRTIWWKWPIGVWTVYFPWLYNFAMIWDFSAVYAFRKSGLYLDSPNGNTRLLYLVSFIWLTKLVKTLPWFLEHRLDFLLYFFPIPAVPLFSYWHSVIKIHTALTCWNNEWSGRNVKKAQDAAGILAEIKKAKGVTAEDVADIKPTTGLKEE</sequence>
<name>A0AAD4FGI4_9PLEO</name>
<feature type="transmembrane region" description="Helical" evidence="8">
    <location>
        <begin position="73"/>
        <end position="95"/>
    </location>
</feature>
<proteinExistence type="predicted"/>
<dbReference type="InterPro" id="IPR029044">
    <property type="entry name" value="Nucleotide-diphossugar_trans"/>
</dbReference>
<dbReference type="PANTHER" id="PTHR47844">
    <property type="entry name" value="SYNTHASE CPS1, PUTATIVE (AFU_ORTHOLOGUE AFUA_7G02500)-RELATED"/>
    <property type="match status" value="1"/>
</dbReference>
<dbReference type="InterPro" id="IPR052427">
    <property type="entry name" value="Glycosyltrans_GT2/GT47"/>
</dbReference>
<dbReference type="AlphaFoldDB" id="A0AAD4FGI4"/>
<dbReference type="GO" id="GO:0016757">
    <property type="term" value="F:glycosyltransferase activity"/>
    <property type="evidence" value="ECO:0007669"/>
    <property type="project" value="UniProtKB-KW"/>
</dbReference>
<organism evidence="9 10">
    <name type="scientific">Alternaria panax</name>
    <dbReference type="NCBI Taxonomy" id="48097"/>
    <lineage>
        <taxon>Eukaryota</taxon>
        <taxon>Fungi</taxon>
        <taxon>Dikarya</taxon>
        <taxon>Ascomycota</taxon>
        <taxon>Pezizomycotina</taxon>
        <taxon>Dothideomycetes</taxon>
        <taxon>Pleosporomycetidae</taxon>
        <taxon>Pleosporales</taxon>
        <taxon>Pleosporineae</taxon>
        <taxon>Pleosporaceae</taxon>
        <taxon>Alternaria</taxon>
        <taxon>Alternaria sect. Panax</taxon>
    </lineage>
</organism>
<comment type="subcellular location">
    <subcellularLocation>
        <location evidence="1">Membrane</location>
    </subcellularLocation>
</comment>
<dbReference type="PANTHER" id="PTHR47844:SF1">
    <property type="entry name" value="EXOSTOSIN-LIKE 2"/>
    <property type="match status" value="1"/>
</dbReference>
<dbReference type="SUPFAM" id="SSF53448">
    <property type="entry name" value="Nucleotide-diphospho-sugar transferases"/>
    <property type="match status" value="1"/>
</dbReference>
<keyword evidence="2" id="KW-0328">Glycosyltransferase</keyword>
<keyword evidence="7" id="KW-0325">Glycoprotein</keyword>
<reference evidence="9" key="1">
    <citation type="submission" date="2021-07" db="EMBL/GenBank/DDBJ databases">
        <title>Genome Resource of American Ginseng Black Spot Pathogen Alternaria panax.</title>
        <authorList>
            <person name="Qiu C."/>
            <person name="Wang W."/>
            <person name="Liu Z."/>
        </authorList>
    </citation>
    <scope>NUCLEOTIDE SEQUENCE</scope>
    <source>
        <strain evidence="9">BNCC115425</strain>
    </source>
</reference>
<comment type="caution">
    <text evidence="9">The sequence shown here is derived from an EMBL/GenBank/DDBJ whole genome shotgun (WGS) entry which is preliminary data.</text>
</comment>
<keyword evidence="10" id="KW-1185">Reference proteome</keyword>